<feature type="compositionally biased region" description="Acidic residues" evidence="1">
    <location>
        <begin position="129"/>
        <end position="147"/>
    </location>
</feature>
<evidence type="ECO:0000256" key="2">
    <source>
        <dbReference type="SAM" id="Phobius"/>
    </source>
</evidence>
<evidence type="ECO:0000313" key="3">
    <source>
        <dbReference type="EMBL" id="EMA46107.1"/>
    </source>
</evidence>
<dbReference type="InParanoid" id="M0MKA0"/>
<dbReference type="PATRIC" id="fig|1227455.4.peg.1090"/>
<evidence type="ECO:0000313" key="4">
    <source>
        <dbReference type="Proteomes" id="UP000011669"/>
    </source>
</evidence>
<feature type="region of interest" description="Disordered" evidence="1">
    <location>
        <begin position="127"/>
        <end position="147"/>
    </location>
</feature>
<dbReference type="OrthoDB" id="381205at2157"/>
<organism evidence="3 4">
    <name type="scientific">Halococcus saccharolyticus DSM 5350</name>
    <dbReference type="NCBI Taxonomy" id="1227455"/>
    <lineage>
        <taxon>Archaea</taxon>
        <taxon>Methanobacteriati</taxon>
        <taxon>Methanobacteriota</taxon>
        <taxon>Stenosarchaea group</taxon>
        <taxon>Halobacteria</taxon>
        <taxon>Halobacteriales</taxon>
        <taxon>Halococcaceae</taxon>
        <taxon>Halococcus</taxon>
    </lineage>
</organism>
<keyword evidence="4" id="KW-1185">Reference proteome</keyword>
<gene>
    <name evidence="3" type="ORF">C449_05362</name>
</gene>
<dbReference type="Proteomes" id="UP000011669">
    <property type="component" value="Unassembled WGS sequence"/>
</dbReference>
<keyword evidence="2" id="KW-0812">Transmembrane</keyword>
<name>M0MKA0_9EURY</name>
<keyword evidence="2" id="KW-0472">Membrane</keyword>
<comment type="caution">
    <text evidence="3">The sequence shown here is derived from an EMBL/GenBank/DDBJ whole genome shotgun (WGS) entry which is preliminary data.</text>
</comment>
<accession>M0MKA0</accession>
<sequence length="147" mass="16069">MTETPETSPIEERDENDRELEERRADETEAPVADGPRAADFETVTAELADAFDIDGRRGETITDLRTTETDDGRQVVATVEKSRSTMVTHRLDDAKRSGKRVGGGAAILAFLAGVAYAVFAARRLLGSDGDETREDETPPEEISLDE</sequence>
<dbReference type="EMBL" id="AOMD01000015">
    <property type="protein sequence ID" value="EMA46107.1"/>
    <property type="molecule type" value="Genomic_DNA"/>
</dbReference>
<dbReference type="STRING" id="1227455.C449_05362"/>
<proteinExistence type="predicted"/>
<protein>
    <submittedName>
        <fullName evidence="3">Uncharacterized protein</fullName>
    </submittedName>
</protein>
<evidence type="ECO:0000256" key="1">
    <source>
        <dbReference type="SAM" id="MobiDB-lite"/>
    </source>
</evidence>
<feature type="transmembrane region" description="Helical" evidence="2">
    <location>
        <begin position="102"/>
        <end position="122"/>
    </location>
</feature>
<reference evidence="3 4" key="1">
    <citation type="journal article" date="2014" name="PLoS Genet.">
        <title>Phylogenetically driven sequencing of extremely halophilic archaea reveals strategies for static and dynamic osmo-response.</title>
        <authorList>
            <person name="Becker E.A."/>
            <person name="Seitzer P.M."/>
            <person name="Tritt A."/>
            <person name="Larsen D."/>
            <person name="Krusor M."/>
            <person name="Yao A.I."/>
            <person name="Wu D."/>
            <person name="Madern D."/>
            <person name="Eisen J.A."/>
            <person name="Darling A.E."/>
            <person name="Facciotti M.T."/>
        </authorList>
    </citation>
    <scope>NUCLEOTIDE SEQUENCE [LARGE SCALE GENOMIC DNA]</scope>
    <source>
        <strain evidence="3 4">DSM 5350</strain>
    </source>
</reference>
<dbReference type="RefSeq" id="WP_006076929.1">
    <property type="nucleotide sequence ID" value="NZ_AOMD01000015.1"/>
</dbReference>
<keyword evidence="2" id="KW-1133">Transmembrane helix</keyword>
<dbReference type="AlphaFoldDB" id="M0MKA0"/>
<feature type="region of interest" description="Disordered" evidence="1">
    <location>
        <begin position="1"/>
        <end position="40"/>
    </location>
</feature>